<feature type="domain" description="ABC transporter" evidence="3">
    <location>
        <begin position="6"/>
        <end position="250"/>
    </location>
</feature>
<dbReference type="Pfam" id="PF00005">
    <property type="entry name" value="ABC_tran"/>
    <property type="match status" value="1"/>
</dbReference>
<keyword evidence="1" id="KW-0547">Nucleotide-binding</keyword>
<dbReference type="SUPFAM" id="SSF52540">
    <property type="entry name" value="P-loop containing nucleoside triphosphate hydrolases"/>
    <property type="match status" value="1"/>
</dbReference>
<name>A0A5N6MST9_9MICC</name>
<evidence type="ECO:0000259" key="3">
    <source>
        <dbReference type="PROSITE" id="PS50893"/>
    </source>
</evidence>
<dbReference type="PROSITE" id="PS50893">
    <property type="entry name" value="ABC_TRANSPORTER_2"/>
    <property type="match status" value="1"/>
</dbReference>
<dbReference type="GO" id="GO:0016887">
    <property type="term" value="F:ATP hydrolysis activity"/>
    <property type="evidence" value="ECO:0007669"/>
    <property type="project" value="InterPro"/>
</dbReference>
<accession>A0A5N6MST9</accession>
<dbReference type="InterPro" id="IPR027417">
    <property type="entry name" value="P-loop_NTPase"/>
</dbReference>
<dbReference type="PROSITE" id="PS00211">
    <property type="entry name" value="ABC_TRANSPORTER_1"/>
    <property type="match status" value="1"/>
</dbReference>
<dbReference type="PANTHER" id="PTHR43790:SF8">
    <property type="entry name" value="SUGAR ABC TRANSPORTER ATP-BINDING PROTEIN"/>
    <property type="match status" value="1"/>
</dbReference>
<dbReference type="CDD" id="cd03216">
    <property type="entry name" value="ABC_Carb_Monos_I"/>
    <property type="match status" value="1"/>
</dbReference>
<organism evidence="4 5">
    <name type="scientific">Arthrobacter yangruifuii</name>
    <dbReference type="NCBI Taxonomy" id="2606616"/>
    <lineage>
        <taxon>Bacteria</taxon>
        <taxon>Bacillati</taxon>
        <taxon>Actinomycetota</taxon>
        <taxon>Actinomycetes</taxon>
        <taxon>Micrococcales</taxon>
        <taxon>Micrococcaceae</taxon>
        <taxon>Arthrobacter</taxon>
    </lineage>
</organism>
<dbReference type="InterPro" id="IPR017871">
    <property type="entry name" value="ABC_transporter-like_CS"/>
</dbReference>
<dbReference type="InterPro" id="IPR003439">
    <property type="entry name" value="ABC_transporter-like_ATP-bd"/>
</dbReference>
<evidence type="ECO:0000313" key="5">
    <source>
        <dbReference type="Proteomes" id="UP000326852"/>
    </source>
</evidence>
<dbReference type="PANTHER" id="PTHR43790">
    <property type="entry name" value="CARBOHYDRATE TRANSPORT ATP-BINDING PROTEIN MG119-RELATED"/>
    <property type="match status" value="1"/>
</dbReference>
<dbReference type="InterPro" id="IPR050107">
    <property type="entry name" value="ABC_carbohydrate_import_ATPase"/>
</dbReference>
<dbReference type="Gene3D" id="3.40.50.300">
    <property type="entry name" value="P-loop containing nucleotide triphosphate hydrolases"/>
    <property type="match status" value="1"/>
</dbReference>
<dbReference type="SMART" id="SM00382">
    <property type="entry name" value="AAA"/>
    <property type="match status" value="1"/>
</dbReference>
<dbReference type="Proteomes" id="UP000326852">
    <property type="component" value="Unassembled WGS sequence"/>
</dbReference>
<gene>
    <name evidence="4" type="ORF">GD627_02845</name>
</gene>
<reference evidence="4 5" key="1">
    <citation type="submission" date="2019-08" db="EMBL/GenBank/DDBJ databases">
        <title>Arthrobacter sp. nov., isolated from plateau pika and Tibetan wild ass.</title>
        <authorList>
            <person name="Ge Y."/>
        </authorList>
    </citation>
    <scope>NUCLEOTIDE SEQUENCE [LARGE SCALE GENOMIC DNA]</scope>
    <source>
        <strain evidence="4 5">785</strain>
    </source>
</reference>
<keyword evidence="2 4" id="KW-0067">ATP-binding</keyword>
<keyword evidence="5" id="KW-1185">Reference proteome</keyword>
<evidence type="ECO:0000256" key="1">
    <source>
        <dbReference type="ARBA" id="ARBA00022741"/>
    </source>
</evidence>
<dbReference type="EMBL" id="VTFX01000001">
    <property type="protein sequence ID" value="KAD4060027.1"/>
    <property type="molecule type" value="Genomic_DNA"/>
</dbReference>
<comment type="caution">
    <text evidence="4">The sequence shown here is derived from an EMBL/GenBank/DDBJ whole genome shotgun (WGS) entry which is preliminary data.</text>
</comment>
<protein>
    <submittedName>
        <fullName evidence="4">ATP-binding cassette domain-containing protein</fullName>
    </submittedName>
</protein>
<proteinExistence type="predicted"/>
<sequence>MSDAALELKDISVHYGYARALERVSLAVSPGEVVALLGDNGAGKSTLLKVMSGAHSPSSGQILVHGRPVDFKSPRDASGAGVQMVYQDLALVEAMDIAGNLTLGREQIMRGPLGWFGFLDHKAMRRESERELDELGIRTAPVTRPVEMLSGGQRQVIAIARASARLPEQGILLMDEPTAALGHEQTELVEELIKALAARGTSIVVVTHNLPLAFAVSDRTIVLNRGRKVADTATGSVDKESVIGWITGASVQEGVLES</sequence>
<dbReference type="GO" id="GO:0005524">
    <property type="term" value="F:ATP binding"/>
    <property type="evidence" value="ECO:0007669"/>
    <property type="project" value="UniProtKB-KW"/>
</dbReference>
<dbReference type="RefSeq" id="WP_152271268.1">
    <property type="nucleotide sequence ID" value="NZ_VTFX01000001.1"/>
</dbReference>
<evidence type="ECO:0000256" key="2">
    <source>
        <dbReference type="ARBA" id="ARBA00022840"/>
    </source>
</evidence>
<dbReference type="InterPro" id="IPR003593">
    <property type="entry name" value="AAA+_ATPase"/>
</dbReference>
<dbReference type="AlphaFoldDB" id="A0A5N6MST9"/>
<evidence type="ECO:0000313" key="4">
    <source>
        <dbReference type="EMBL" id="KAD4060027.1"/>
    </source>
</evidence>